<sequence length="176" mass="19096">MKLMQYISHIREGGTNIKKAKKNGMIVGKNFHCAPSVFIDPAHCFLISIGDDCTFTAKVHILAHDASIKRHLGYTKIGKVSIGNRVFLGVGTVILPGVMIGDDVIVGAGSVVTKSIPPREVWAGSPAKKICSLEEYLAKHSGKQHFGKDYYLSSNLSEGKKNEIRQAVENGTAYIV</sequence>
<keyword evidence="4" id="KW-1185">Reference proteome</keyword>
<dbReference type="PROSITE" id="PS00101">
    <property type="entry name" value="HEXAPEP_TRANSFERASES"/>
    <property type="match status" value="1"/>
</dbReference>
<accession>C0CGX8</accession>
<dbReference type="InterPro" id="IPR001451">
    <property type="entry name" value="Hexapep"/>
</dbReference>
<dbReference type="PATRIC" id="fig|476272.21.peg.3097"/>
<keyword evidence="2" id="KW-0677">Repeat</keyword>
<proteinExistence type="predicted"/>
<comment type="caution">
    <text evidence="3">The sequence shown here is derived from an EMBL/GenBank/DDBJ whole genome shotgun (WGS) entry which is preliminary data.</text>
</comment>
<dbReference type="EMBL" id="ACBZ01000002">
    <property type="protein sequence ID" value="EEG51034.1"/>
    <property type="molecule type" value="Genomic_DNA"/>
</dbReference>
<evidence type="ECO:0000313" key="3">
    <source>
        <dbReference type="EMBL" id="EEG51034.1"/>
    </source>
</evidence>
<protein>
    <recommendedName>
        <fullName evidence="5">Maltose O-acetyltransferase</fullName>
    </recommendedName>
</protein>
<dbReference type="RefSeq" id="WP_005944724.1">
    <property type="nucleotide sequence ID" value="NZ_CP136423.1"/>
</dbReference>
<evidence type="ECO:0000256" key="1">
    <source>
        <dbReference type="ARBA" id="ARBA00022679"/>
    </source>
</evidence>
<dbReference type="Gene3D" id="2.160.10.10">
    <property type="entry name" value="Hexapeptide repeat proteins"/>
    <property type="match status" value="1"/>
</dbReference>
<dbReference type="GO" id="GO:0016740">
    <property type="term" value="F:transferase activity"/>
    <property type="evidence" value="ECO:0007669"/>
    <property type="project" value="UniProtKB-KW"/>
</dbReference>
<reference evidence="3 4" key="2">
    <citation type="submission" date="2009-02" db="EMBL/GenBank/DDBJ databases">
        <title>Draft genome sequence of Blautia hydrogenotrophica DSM 10507 (Ruminococcus hydrogenotrophicus DSM 10507).</title>
        <authorList>
            <person name="Sudarsanam P."/>
            <person name="Ley R."/>
            <person name="Guruge J."/>
            <person name="Turnbaugh P.J."/>
            <person name="Mahowald M."/>
            <person name="Liep D."/>
            <person name="Gordon J."/>
        </authorList>
    </citation>
    <scope>NUCLEOTIDE SEQUENCE [LARGE SCALE GENOMIC DNA]</scope>
    <source>
        <strain evidence="4">DSM 10507 / JCM 14656 / S5a33</strain>
    </source>
</reference>
<dbReference type="InterPro" id="IPR011004">
    <property type="entry name" value="Trimer_LpxA-like_sf"/>
</dbReference>
<dbReference type="AlphaFoldDB" id="C0CGX8"/>
<dbReference type="HOGENOM" id="CLU_051638_12_3_9"/>
<evidence type="ECO:0000313" key="4">
    <source>
        <dbReference type="Proteomes" id="UP000003100"/>
    </source>
</evidence>
<name>C0CGX8_BLAHS</name>
<dbReference type="eggNOG" id="COG0110">
    <property type="taxonomic scope" value="Bacteria"/>
</dbReference>
<evidence type="ECO:0000256" key="2">
    <source>
        <dbReference type="ARBA" id="ARBA00022737"/>
    </source>
</evidence>
<dbReference type="CDD" id="cd04647">
    <property type="entry name" value="LbH_MAT_like"/>
    <property type="match status" value="1"/>
</dbReference>
<evidence type="ECO:0008006" key="5">
    <source>
        <dbReference type="Google" id="ProtNLM"/>
    </source>
</evidence>
<gene>
    <name evidence="3" type="ORF">RUMHYD_00091</name>
</gene>
<reference evidence="3 4" key="1">
    <citation type="submission" date="2009-01" db="EMBL/GenBank/DDBJ databases">
        <authorList>
            <person name="Fulton L."/>
            <person name="Clifton S."/>
            <person name="Fulton B."/>
            <person name="Xu J."/>
            <person name="Minx P."/>
            <person name="Pepin K.H."/>
            <person name="Johnson M."/>
            <person name="Bhonagiri V."/>
            <person name="Nash W.E."/>
            <person name="Mardis E.R."/>
            <person name="Wilson R.K."/>
        </authorList>
    </citation>
    <scope>NUCLEOTIDE SEQUENCE [LARGE SCALE GENOMIC DNA]</scope>
    <source>
        <strain evidence="4">DSM 10507 / JCM 14656 / S5a33</strain>
    </source>
</reference>
<dbReference type="InterPro" id="IPR018357">
    <property type="entry name" value="Hexapep_transf_CS"/>
</dbReference>
<dbReference type="InterPro" id="IPR051159">
    <property type="entry name" value="Hexapeptide_acetyltransf"/>
</dbReference>
<organism evidence="3 4">
    <name type="scientific">Blautia hydrogenotrophica (strain DSM 10507 / JCM 14656 / S5a33)</name>
    <name type="common">Ruminococcus hydrogenotrophicus</name>
    <dbReference type="NCBI Taxonomy" id="476272"/>
    <lineage>
        <taxon>Bacteria</taxon>
        <taxon>Bacillati</taxon>
        <taxon>Bacillota</taxon>
        <taxon>Clostridia</taxon>
        <taxon>Lachnospirales</taxon>
        <taxon>Lachnospiraceae</taxon>
        <taxon>Blautia</taxon>
    </lineage>
</organism>
<dbReference type="Proteomes" id="UP000003100">
    <property type="component" value="Unassembled WGS sequence"/>
</dbReference>
<dbReference type="GeneID" id="86821259"/>
<dbReference type="SUPFAM" id="SSF51161">
    <property type="entry name" value="Trimeric LpxA-like enzymes"/>
    <property type="match status" value="1"/>
</dbReference>
<dbReference type="Pfam" id="PF00132">
    <property type="entry name" value="Hexapep"/>
    <property type="match status" value="1"/>
</dbReference>
<keyword evidence="1" id="KW-0808">Transferase</keyword>
<dbReference type="PANTHER" id="PTHR23416">
    <property type="entry name" value="SIALIC ACID SYNTHASE-RELATED"/>
    <property type="match status" value="1"/>
</dbReference>